<name>A0A484H757_9ZZZZ</name>
<evidence type="ECO:0000256" key="1">
    <source>
        <dbReference type="ARBA" id="ARBA00022490"/>
    </source>
</evidence>
<reference evidence="4" key="1">
    <citation type="submission" date="2018-10" db="EMBL/GenBank/DDBJ databases">
        <authorList>
            <person name="Gruber-Vodicka H."/>
            <person name="Jaeckle O."/>
        </authorList>
    </citation>
    <scope>NUCLEOTIDE SEQUENCE</scope>
</reference>
<dbReference type="GO" id="GO:0005829">
    <property type="term" value="C:cytosol"/>
    <property type="evidence" value="ECO:0007669"/>
    <property type="project" value="TreeGrafter"/>
</dbReference>
<dbReference type="Pfam" id="PF02609">
    <property type="entry name" value="Exonuc_VII_S"/>
    <property type="match status" value="1"/>
</dbReference>
<dbReference type="PANTHER" id="PTHR34137">
    <property type="entry name" value="EXODEOXYRIBONUCLEASE 7 SMALL SUBUNIT"/>
    <property type="match status" value="1"/>
</dbReference>
<dbReference type="InterPro" id="IPR037004">
    <property type="entry name" value="Exonuc_VII_ssu_sf"/>
</dbReference>
<dbReference type="PIRSF" id="PIRSF006488">
    <property type="entry name" value="Exonuc_VII_S"/>
    <property type="match status" value="1"/>
</dbReference>
<dbReference type="NCBIfam" id="TIGR01280">
    <property type="entry name" value="xseB"/>
    <property type="match status" value="1"/>
</dbReference>
<organism evidence="4">
    <name type="scientific">invertebrate metagenome</name>
    <dbReference type="NCBI Taxonomy" id="1711999"/>
    <lineage>
        <taxon>unclassified sequences</taxon>
        <taxon>metagenomes</taxon>
        <taxon>organismal metagenomes</taxon>
    </lineage>
</organism>
<dbReference type="InterPro" id="IPR003761">
    <property type="entry name" value="Exonuc_VII_S"/>
</dbReference>
<gene>
    <name evidence="4" type="ORF">RIEGSTA812A_PEG_863</name>
</gene>
<protein>
    <submittedName>
        <fullName evidence="4">Exodeoxyribonuclease VII small subunit</fullName>
        <ecNumber evidence="4">3.1.11.6</ecNumber>
    </submittedName>
</protein>
<evidence type="ECO:0000256" key="3">
    <source>
        <dbReference type="ARBA" id="ARBA00022801"/>
    </source>
</evidence>
<keyword evidence="1" id="KW-0963">Cytoplasm</keyword>
<proteinExistence type="inferred from homology"/>
<dbReference type="PANTHER" id="PTHR34137:SF1">
    <property type="entry name" value="EXODEOXYRIBONUCLEASE 7 SMALL SUBUNIT"/>
    <property type="match status" value="1"/>
</dbReference>
<dbReference type="HAMAP" id="MF_00337">
    <property type="entry name" value="Exonuc_7_S"/>
    <property type="match status" value="1"/>
</dbReference>
<dbReference type="Gene3D" id="1.10.287.1040">
    <property type="entry name" value="Exonuclease VII, small subunit"/>
    <property type="match status" value="1"/>
</dbReference>
<evidence type="ECO:0000256" key="2">
    <source>
        <dbReference type="ARBA" id="ARBA00022722"/>
    </source>
</evidence>
<dbReference type="NCBIfam" id="NF002139">
    <property type="entry name" value="PRK00977.1-3"/>
    <property type="match status" value="1"/>
</dbReference>
<dbReference type="EC" id="3.1.11.6" evidence="4"/>
<accession>A0A484H757</accession>
<dbReference type="AlphaFoldDB" id="A0A484H757"/>
<dbReference type="EMBL" id="LR026963">
    <property type="protein sequence ID" value="VBB69390.1"/>
    <property type="molecule type" value="Genomic_DNA"/>
</dbReference>
<dbReference type="GO" id="GO:0009318">
    <property type="term" value="C:exodeoxyribonuclease VII complex"/>
    <property type="evidence" value="ECO:0007669"/>
    <property type="project" value="InterPro"/>
</dbReference>
<keyword evidence="3 4" id="KW-0378">Hydrolase</keyword>
<evidence type="ECO:0000313" key="4">
    <source>
        <dbReference type="EMBL" id="VBB69390.1"/>
    </source>
</evidence>
<dbReference type="SUPFAM" id="SSF116842">
    <property type="entry name" value="XseB-like"/>
    <property type="match status" value="1"/>
</dbReference>
<dbReference type="GO" id="GO:0006308">
    <property type="term" value="P:DNA catabolic process"/>
    <property type="evidence" value="ECO:0007669"/>
    <property type="project" value="InterPro"/>
</dbReference>
<sequence length="82" mass="9006">MTSDSLPTDITAMDFEDAMAALEDIVRRLEGGRIRLEEAVVAYERGVALKRHCEVRLKEAKIKVECVTTGSEGQTALTGEHS</sequence>
<keyword evidence="2" id="KW-0540">Nuclease</keyword>
<dbReference type="GO" id="GO:0008855">
    <property type="term" value="F:exodeoxyribonuclease VII activity"/>
    <property type="evidence" value="ECO:0007669"/>
    <property type="project" value="UniProtKB-EC"/>
</dbReference>